<gene>
    <name evidence="1" type="ORF">Tco_0856872</name>
</gene>
<evidence type="ECO:0000313" key="1">
    <source>
        <dbReference type="EMBL" id="GJT09830.1"/>
    </source>
</evidence>
<evidence type="ECO:0000313" key="2">
    <source>
        <dbReference type="Proteomes" id="UP001151760"/>
    </source>
</evidence>
<sequence>MIVKILGAVAKGDSGFSLVITADSLGRNIFEEPSLLFARMEAIRIFLEYAAHKSFIVFQMDVKTAFLHDVRHLQSTSVELNSLGEKLVSGPQRNKSVLRCYRGREYVVSYQFAVPQVPLGGGHSNGD</sequence>
<proteinExistence type="predicted"/>
<evidence type="ECO:0008006" key="3">
    <source>
        <dbReference type="Google" id="ProtNLM"/>
    </source>
</evidence>
<protein>
    <recommendedName>
        <fullName evidence="3">Retrovirus-related Pol polyprotein from transposon TNT 1-94</fullName>
    </recommendedName>
</protein>
<accession>A0ABQ5B4Q6</accession>
<organism evidence="1 2">
    <name type="scientific">Tanacetum coccineum</name>
    <dbReference type="NCBI Taxonomy" id="301880"/>
    <lineage>
        <taxon>Eukaryota</taxon>
        <taxon>Viridiplantae</taxon>
        <taxon>Streptophyta</taxon>
        <taxon>Embryophyta</taxon>
        <taxon>Tracheophyta</taxon>
        <taxon>Spermatophyta</taxon>
        <taxon>Magnoliopsida</taxon>
        <taxon>eudicotyledons</taxon>
        <taxon>Gunneridae</taxon>
        <taxon>Pentapetalae</taxon>
        <taxon>asterids</taxon>
        <taxon>campanulids</taxon>
        <taxon>Asterales</taxon>
        <taxon>Asteraceae</taxon>
        <taxon>Asteroideae</taxon>
        <taxon>Anthemideae</taxon>
        <taxon>Anthemidinae</taxon>
        <taxon>Tanacetum</taxon>
    </lineage>
</organism>
<dbReference type="EMBL" id="BQNB010012939">
    <property type="protein sequence ID" value="GJT09830.1"/>
    <property type="molecule type" value="Genomic_DNA"/>
</dbReference>
<dbReference type="Proteomes" id="UP001151760">
    <property type="component" value="Unassembled WGS sequence"/>
</dbReference>
<name>A0ABQ5B4Q6_9ASTR</name>
<keyword evidence="2" id="KW-1185">Reference proteome</keyword>
<reference evidence="1" key="1">
    <citation type="journal article" date="2022" name="Int. J. Mol. Sci.">
        <title>Draft Genome of Tanacetum Coccineum: Genomic Comparison of Closely Related Tanacetum-Family Plants.</title>
        <authorList>
            <person name="Yamashiro T."/>
            <person name="Shiraishi A."/>
            <person name="Nakayama K."/>
            <person name="Satake H."/>
        </authorList>
    </citation>
    <scope>NUCLEOTIDE SEQUENCE</scope>
</reference>
<comment type="caution">
    <text evidence="1">The sequence shown here is derived from an EMBL/GenBank/DDBJ whole genome shotgun (WGS) entry which is preliminary data.</text>
</comment>
<reference evidence="1" key="2">
    <citation type="submission" date="2022-01" db="EMBL/GenBank/DDBJ databases">
        <authorList>
            <person name="Yamashiro T."/>
            <person name="Shiraishi A."/>
            <person name="Satake H."/>
            <person name="Nakayama K."/>
        </authorList>
    </citation>
    <scope>NUCLEOTIDE SEQUENCE</scope>
</reference>